<evidence type="ECO:0000313" key="3">
    <source>
        <dbReference type="Proteomes" id="UP000177907"/>
    </source>
</evidence>
<protein>
    <recommendedName>
        <fullName evidence="1">Glycosyltransferase 2-like domain-containing protein</fullName>
    </recommendedName>
</protein>
<dbReference type="STRING" id="1798704.A3J93_00645"/>
<proteinExistence type="predicted"/>
<dbReference type="Gene3D" id="3.90.550.10">
    <property type="entry name" value="Spore Coat Polysaccharide Biosynthesis Protein SpsA, Chain A"/>
    <property type="match status" value="1"/>
</dbReference>
<dbReference type="PANTHER" id="PTHR43685">
    <property type="entry name" value="GLYCOSYLTRANSFERASE"/>
    <property type="match status" value="1"/>
</dbReference>
<sequence>MFKLISVIIPVYNHAKTLIKSLDSLRCQTYKNLEVIIVNDGSADNFGEEIKKILADEKFLRLNIKIINQTNQGAPVARNCGFKEANGEYVIFWDADTIAQPEMLAKMVEVLEKNPENSYVYCDYKFGWKKMPSQEFDAGALKKQNYIDTTSLIRMKDFCGFDPALKRFQDWDLWLTMFEKNKIGIYLSECLYSKIVRGRKGMSGWLPKIFFKLPFKIKDVKEYEVAREIVLKKHNIWT</sequence>
<dbReference type="Pfam" id="PF00535">
    <property type="entry name" value="Glycos_transf_2"/>
    <property type="match status" value="1"/>
</dbReference>
<dbReference type="AlphaFoldDB" id="A0A1F6NXD8"/>
<dbReference type="PANTHER" id="PTHR43685:SF2">
    <property type="entry name" value="GLYCOSYLTRANSFERASE 2-LIKE DOMAIN-CONTAINING PROTEIN"/>
    <property type="match status" value="1"/>
</dbReference>
<feature type="domain" description="Glycosyltransferase 2-like" evidence="1">
    <location>
        <begin position="6"/>
        <end position="129"/>
    </location>
</feature>
<organism evidence="2 3">
    <name type="scientific">Candidatus Magasanikbacteria bacterium RIFOXYC2_FULL_42_28</name>
    <dbReference type="NCBI Taxonomy" id="1798704"/>
    <lineage>
        <taxon>Bacteria</taxon>
        <taxon>Candidatus Magasanikiibacteriota</taxon>
    </lineage>
</organism>
<comment type="caution">
    <text evidence="2">The sequence shown here is derived from an EMBL/GenBank/DDBJ whole genome shotgun (WGS) entry which is preliminary data.</text>
</comment>
<dbReference type="InterPro" id="IPR001173">
    <property type="entry name" value="Glyco_trans_2-like"/>
</dbReference>
<dbReference type="EMBL" id="MFQZ01000001">
    <property type="protein sequence ID" value="OGH88596.1"/>
    <property type="molecule type" value="Genomic_DNA"/>
</dbReference>
<gene>
    <name evidence="2" type="ORF">A3J93_00645</name>
</gene>
<name>A0A1F6NXD8_9BACT</name>
<dbReference type="SUPFAM" id="SSF53448">
    <property type="entry name" value="Nucleotide-diphospho-sugar transferases"/>
    <property type="match status" value="1"/>
</dbReference>
<reference evidence="2 3" key="1">
    <citation type="journal article" date="2016" name="Nat. Commun.">
        <title>Thousands of microbial genomes shed light on interconnected biogeochemical processes in an aquifer system.</title>
        <authorList>
            <person name="Anantharaman K."/>
            <person name="Brown C.T."/>
            <person name="Hug L.A."/>
            <person name="Sharon I."/>
            <person name="Castelle C.J."/>
            <person name="Probst A.J."/>
            <person name="Thomas B.C."/>
            <person name="Singh A."/>
            <person name="Wilkins M.J."/>
            <person name="Karaoz U."/>
            <person name="Brodie E.L."/>
            <person name="Williams K.H."/>
            <person name="Hubbard S.S."/>
            <person name="Banfield J.F."/>
        </authorList>
    </citation>
    <scope>NUCLEOTIDE SEQUENCE [LARGE SCALE GENOMIC DNA]</scope>
</reference>
<evidence type="ECO:0000313" key="2">
    <source>
        <dbReference type="EMBL" id="OGH88596.1"/>
    </source>
</evidence>
<dbReference type="InterPro" id="IPR029044">
    <property type="entry name" value="Nucleotide-diphossugar_trans"/>
</dbReference>
<dbReference type="InterPro" id="IPR050834">
    <property type="entry name" value="Glycosyltransf_2"/>
</dbReference>
<evidence type="ECO:0000259" key="1">
    <source>
        <dbReference type="Pfam" id="PF00535"/>
    </source>
</evidence>
<accession>A0A1F6NXD8</accession>
<dbReference type="CDD" id="cd00761">
    <property type="entry name" value="Glyco_tranf_GTA_type"/>
    <property type="match status" value="1"/>
</dbReference>
<dbReference type="Proteomes" id="UP000177907">
    <property type="component" value="Unassembled WGS sequence"/>
</dbReference>